<proteinExistence type="predicted"/>
<dbReference type="EMBL" id="CP045997">
    <property type="protein sequence ID" value="QHV96299.1"/>
    <property type="molecule type" value="Genomic_DNA"/>
</dbReference>
<protein>
    <submittedName>
        <fullName evidence="1">Uncharacterized protein</fullName>
    </submittedName>
</protein>
<evidence type="ECO:0000313" key="1">
    <source>
        <dbReference type="EMBL" id="QHV96299.1"/>
    </source>
</evidence>
<name>A0A6P1VX78_9BACT</name>
<sequence length="879" mass="96292">MPQYVEKYYAEFIEQPNLGLGLFPALYKISFRFPDFSGTPTKLQVYHDSPVKISKSTSDASRLSFWHPLKADFKLRASNAFESREFYVRGDRDIQVVILKDTTATGFAYTSTVFAGWLLPADFSERYGKKPYPISVSASCGLSTLKDRPILDPSGKRLQGYVSKSTVIRTALYNSGLDLPLITGVNLFERASLAAGQLINGKANPAKDPLFETQMQAEALVSDSGETLSCYDALKKVLEPMGVRLGQAEGKWFAIRADEITGEWDVWNQESGKRLHTRTYTSSDLTAGPDINSAVSRDMLVDIYPNQTVRVKNEDPTLRLLGVKPGVKVVQQFGRYLNYLKNGDWAAVDSTFLPTNWTRNNITPDNSFRVGLGNEEDQYGMVLYGAGDEKANADTPSIRTRMVFEKGSLAYSQSYKRTLKCKFETNLIRAAKIVVLAYRDDAGNGDGGEYILQGGGTWKRAPSRAEMVGILTYNSNEAGTVSFPGIASITLPMHALDRVRMLDIWVCVGEALDLPGGGPNLGTPGNQPFVKYYNVTLETEKDGVNLESSQVVITDSKRKLEPTATLTLGDVPWPLPNDRIGSLFRAGSHEPTVDWNRGDAGDVNGKPLTNWLAESLARQTMQPGEVIEVTLMGRLPYGLHTGLRFLDIGRSGSGQIPLQSTNLAVEFQSPGFGNYVLPGVYLPWIKVGMQVTIMDPSGTNSGTYTVTGYSGLVKDPWYFIVSGTLTPGKSTGVAITDTSTIDDGVFTPYIFQQTRMDWDVRGCEVITSSSRVMDLDVEQLPMPKGYWADKDGNLIPLALDDNDQPVPPALKTTLSDTEQFQRNLHGAGLKAKLGISSAIQGYTPIDAGKAKLGADVFTNGIKVGSVIASLRRQISLMNP</sequence>
<dbReference type="KEGG" id="senf:GJR95_15300"/>
<dbReference type="RefSeq" id="WP_162386707.1">
    <property type="nucleotide sequence ID" value="NZ_CP045997.1"/>
</dbReference>
<evidence type="ECO:0000313" key="2">
    <source>
        <dbReference type="Proteomes" id="UP000464577"/>
    </source>
</evidence>
<keyword evidence="2" id="KW-1185">Reference proteome</keyword>
<gene>
    <name evidence="1" type="ORF">GJR95_15300</name>
</gene>
<dbReference type="AlphaFoldDB" id="A0A6P1VX78"/>
<reference evidence="1 2" key="1">
    <citation type="submission" date="2019-11" db="EMBL/GenBank/DDBJ databases">
        <title>Spirosoma endbachense sp. nov., isolated from a natural salt meadow.</title>
        <authorList>
            <person name="Rojas J."/>
            <person name="Ambika Manirajan B."/>
            <person name="Ratering S."/>
            <person name="Suarez C."/>
            <person name="Geissler-Plaum R."/>
            <person name="Schnell S."/>
        </authorList>
    </citation>
    <scope>NUCLEOTIDE SEQUENCE [LARGE SCALE GENOMIC DNA]</scope>
    <source>
        <strain evidence="1 2">I-24</strain>
    </source>
</reference>
<organism evidence="1 2">
    <name type="scientific">Spirosoma endbachense</name>
    <dbReference type="NCBI Taxonomy" id="2666025"/>
    <lineage>
        <taxon>Bacteria</taxon>
        <taxon>Pseudomonadati</taxon>
        <taxon>Bacteroidota</taxon>
        <taxon>Cytophagia</taxon>
        <taxon>Cytophagales</taxon>
        <taxon>Cytophagaceae</taxon>
        <taxon>Spirosoma</taxon>
    </lineage>
</organism>
<accession>A0A6P1VX78</accession>
<dbReference type="Proteomes" id="UP000464577">
    <property type="component" value="Chromosome"/>
</dbReference>